<feature type="region of interest" description="Disordered" evidence="1">
    <location>
        <begin position="39"/>
        <end position="63"/>
    </location>
</feature>
<dbReference type="AlphaFoldDB" id="A0A1V6Y5A6"/>
<comment type="caution">
    <text evidence="3">The sequence shown here is derived from an EMBL/GenBank/DDBJ whole genome shotgun (WGS) entry which is preliminary data.</text>
</comment>
<gene>
    <name evidence="3" type="ORF">PENNAL_c0036G11313</name>
</gene>
<reference evidence="4" key="1">
    <citation type="journal article" date="2017" name="Nat. Microbiol.">
        <title>Global analysis of biosynthetic gene clusters reveals vast potential of secondary metabolite production in Penicillium species.</title>
        <authorList>
            <person name="Nielsen J.C."/>
            <person name="Grijseels S."/>
            <person name="Prigent S."/>
            <person name="Ji B."/>
            <person name="Dainat J."/>
            <person name="Nielsen K.F."/>
            <person name="Frisvad J.C."/>
            <person name="Workman M."/>
            <person name="Nielsen J."/>
        </authorList>
    </citation>
    <scope>NUCLEOTIDE SEQUENCE [LARGE SCALE GENOMIC DNA]</scope>
    <source>
        <strain evidence="4">IBT 13039</strain>
    </source>
</reference>
<proteinExistence type="predicted"/>
<feature type="signal peptide" evidence="2">
    <location>
        <begin position="1"/>
        <end position="20"/>
    </location>
</feature>
<organism evidence="3 4">
    <name type="scientific">Penicillium nalgiovense</name>
    <dbReference type="NCBI Taxonomy" id="60175"/>
    <lineage>
        <taxon>Eukaryota</taxon>
        <taxon>Fungi</taxon>
        <taxon>Dikarya</taxon>
        <taxon>Ascomycota</taxon>
        <taxon>Pezizomycotina</taxon>
        <taxon>Eurotiomycetes</taxon>
        <taxon>Eurotiomycetidae</taxon>
        <taxon>Eurotiales</taxon>
        <taxon>Aspergillaceae</taxon>
        <taxon>Penicillium</taxon>
    </lineage>
</organism>
<dbReference type="Proteomes" id="UP000191691">
    <property type="component" value="Unassembled WGS sequence"/>
</dbReference>
<name>A0A1V6Y5A6_PENNA</name>
<dbReference type="EMBL" id="MOOB01000036">
    <property type="protein sequence ID" value="OQE82511.1"/>
    <property type="molecule type" value="Genomic_DNA"/>
</dbReference>
<accession>A0A1V6Y5A6</accession>
<evidence type="ECO:0000256" key="2">
    <source>
        <dbReference type="SAM" id="SignalP"/>
    </source>
</evidence>
<evidence type="ECO:0000256" key="1">
    <source>
        <dbReference type="SAM" id="MobiDB-lite"/>
    </source>
</evidence>
<protein>
    <submittedName>
        <fullName evidence="3">Uncharacterized protein</fullName>
    </submittedName>
</protein>
<dbReference type="OMA" id="KEWLRYC"/>
<keyword evidence="2" id="KW-0732">Signal</keyword>
<keyword evidence="4" id="KW-1185">Reference proteome</keyword>
<evidence type="ECO:0000313" key="3">
    <source>
        <dbReference type="EMBL" id="OQE82511.1"/>
    </source>
</evidence>
<sequence length="111" mass="12059">MRVSWISLIISCISLGVTVASSLLPVKEWLRYCLPRLWPPPDRDDARRPPNIQLGDVANTDPTGNLAQQVASLTYRVVQLEAAQNLVGRVQTLDPSTPSGSGSDRVVQHAG</sequence>
<feature type="region of interest" description="Disordered" evidence="1">
    <location>
        <begin position="91"/>
        <end position="111"/>
    </location>
</feature>
<feature type="compositionally biased region" description="Polar residues" evidence="1">
    <location>
        <begin position="93"/>
        <end position="102"/>
    </location>
</feature>
<evidence type="ECO:0000313" key="4">
    <source>
        <dbReference type="Proteomes" id="UP000191691"/>
    </source>
</evidence>
<feature type="chain" id="PRO_5012618958" evidence="2">
    <location>
        <begin position="21"/>
        <end position="111"/>
    </location>
</feature>